<proteinExistence type="predicted"/>
<sequence length="207" mass="20838">MAAAFFATGLAAALAFTAGLAAAFFTAGLAAALAAGLAAALAAGLAAALATGLAAAFFTAGLAAALAAGLAAALAATAGFLAAGAALAAGFFTSDFLAAVAIFVLLHLGWEKFTHKIKTRPAPDWARRIIHRRKLRFALMNSAPAELLQILTIAALQPSTQHTAHQRSAPASKSCCDIFGVSGVCSAPLTSVAATTRFIFQRKNRPT</sequence>
<gene>
    <name evidence="2" type="ORF">H3H39_13910</name>
</gene>
<dbReference type="EMBL" id="JACEZU010000006">
    <property type="protein sequence ID" value="MBA5688140.1"/>
    <property type="molecule type" value="Genomic_DNA"/>
</dbReference>
<keyword evidence="3" id="KW-1185">Reference proteome</keyword>
<protein>
    <submittedName>
        <fullName evidence="2">Uncharacterized protein</fullName>
    </submittedName>
</protein>
<feature type="transmembrane region" description="Helical" evidence="1">
    <location>
        <begin position="57"/>
        <end position="81"/>
    </location>
</feature>
<feature type="transmembrane region" description="Helical" evidence="1">
    <location>
        <begin position="31"/>
        <end position="50"/>
    </location>
</feature>
<keyword evidence="1" id="KW-0472">Membrane</keyword>
<keyword evidence="1" id="KW-0812">Transmembrane</keyword>
<evidence type="ECO:0000313" key="3">
    <source>
        <dbReference type="Proteomes" id="UP000573499"/>
    </source>
</evidence>
<dbReference type="AlphaFoldDB" id="A0A7W2IKU1"/>
<organism evidence="2 3">
    <name type="scientific">Rugamonas apoptosis</name>
    <dbReference type="NCBI Taxonomy" id="2758570"/>
    <lineage>
        <taxon>Bacteria</taxon>
        <taxon>Pseudomonadati</taxon>
        <taxon>Pseudomonadota</taxon>
        <taxon>Betaproteobacteria</taxon>
        <taxon>Burkholderiales</taxon>
        <taxon>Oxalobacteraceae</taxon>
        <taxon>Telluria group</taxon>
        <taxon>Rugamonas</taxon>
    </lineage>
</organism>
<feature type="transmembrane region" description="Helical" evidence="1">
    <location>
        <begin position="137"/>
        <end position="158"/>
    </location>
</feature>
<evidence type="ECO:0000313" key="2">
    <source>
        <dbReference type="EMBL" id="MBA5688140.1"/>
    </source>
</evidence>
<evidence type="ECO:0000256" key="1">
    <source>
        <dbReference type="SAM" id="Phobius"/>
    </source>
</evidence>
<dbReference type="Proteomes" id="UP000573499">
    <property type="component" value="Unassembled WGS sequence"/>
</dbReference>
<keyword evidence="1" id="KW-1133">Transmembrane helix</keyword>
<name>A0A7W2IKU1_9BURK</name>
<comment type="caution">
    <text evidence="2">The sequence shown here is derived from an EMBL/GenBank/DDBJ whole genome shotgun (WGS) entry which is preliminary data.</text>
</comment>
<feature type="transmembrane region" description="Helical" evidence="1">
    <location>
        <begin position="87"/>
        <end position="110"/>
    </location>
</feature>
<reference evidence="2 3" key="1">
    <citation type="submission" date="2020-07" db="EMBL/GenBank/DDBJ databases">
        <title>Novel species isolated from subtropical streams in China.</title>
        <authorList>
            <person name="Lu H."/>
        </authorList>
    </citation>
    <scope>NUCLEOTIDE SEQUENCE [LARGE SCALE GENOMIC DNA]</scope>
    <source>
        <strain evidence="2 3">LX47W</strain>
    </source>
</reference>
<accession>A0A7W2IKU1</accession>
<feature type="transmembrane region" description="Helical" evidence="1">
    <location>
        <begin position="178"/>
        <end position="200"/>
    </location>
</feature>
<dbReference type="RefSeq" id="WP_182153977.1">
    <property type="nucleotide sequence ID" value="NZ_JACEZU010000006.1"/>
</dbReference>